<dbReference type="AlphaFoldDB" id="A0A0F9A623"/>
<name>A0A0F9A623_9ZZZZ</name>
<evidence type="ECO:0000313" key="1">
    <source>
        <dbReference type="EMBL" id="KKL04920.1"/>
    </source>
</evidence>
<dbReference type="EMBL" id="LAZR01044334">
    <property type="protein sequence ID" value="KKL04920.1"/>
    <property type="molecule type" value="Genomic_DNA"/>
</dbReference>
<protein>
    <submittedName>
        <fullName evidence="1">Uncharacterized protein</fullName>
    </submittedName>
</protein>
<feature type="non-terminal residue" evidence="1">
    <location>
        <position position="28"/>
    </location>
</feature>
<sequence length="28" mass="3136">MDDNKIRVIHDGNGKIVYLFNGKNLFGG</sequence>
<gene>
    <name evidence="1" type="ORF">LCGC14_2611260</name>
</gene>
<proteinExistence type="predicted"/>
<comment type="caution">
    <text evidence="1">The sequence shown here is derived from an EMBL/GenBank/DDBJ whole genome shotgun (WGS) entry which is preliminary data.</text>
</comment>
<organism evidence="1">
    <name type="scientific">marine sediment metagenome</name>
    <dbReference type="NCBI Taxonomy" id="412755"/>
    <lineage>
        <taxon>unclassified sequences</taxon>
        <taxon>metagenomes</taxon>
        <taxon>ecological metagenomes</taxon>
    </lineage>
</organism>
<reference evidence="1" key="1">
    <citation type="journal article" date="2015" name="Nature">
        <title>Complex archaea that bridge the gap between prokaryotes and eukaryotes.</title>
        <authorList>
            <person name="Spang A."/>
            <person name="Saw J.H."/>
            <person name="Jorgensen S.L."/>
            <person name="Zaremba-Niedzwiedzka K."/>
            <person name="Martijn J."/>
            <person name="Lind A.E."/>
            <person name="van Eijk R."/>
            <person name="Schleper C."/>
            <person name="Guy L."/>
            <person name="Ettema T.J."/>
        </authorList>
    </citation>
    <scope>NUCLEOTIDE SEQUENCE</scope>
</reference>
<accession>A0A0F9A623</accession>